<evidence type="ECO:0000256" key="2">
    <source>
        <dbReference type="ARBA" id="ARBA00031870"/>
    </source>
</evidence>
<dbReference type="PANTHER" id="PTHR21600:SF84">
    <property type="entry name" value="PSEUDOURIDINE SYNTHASE RSUA_RLUA-LIKE DOMAIN-CONTAINING PROTEIN"/>
    <property type="match status" value="1"/>
</dbReference>
<dbReference type="EMBL" id="CP039247">
    <property type="protein sequence ID" value="QCB28166.1"/>
    <property type="molecule type" value="Genomic_DNA"/>
</dbReference>
<proteinExistence type="predicted"/>
<evidence type="ECO:0000256" key="1">
    <source>
        <dbReference type="ARBA" id="ARBA00000073"/>
    </source>
</evidence>
<dbReference type="KEGG" id="cee:CENDO_04380"/>
<evidence type="ECO:0000259" key="4">
    <source>
        <dbReference type="Pfam" id="PF00849"/>
    </source>
</evidence>
<dbReference type="InterPro" id="IPR050188">
    <property type="entry name" value="RluA_PseudoU_synthase"/>
</dbReference>
<dbReference type="Pfam" id="PF00849">
    <property type="entry name" value="PseudoU_synth_2"/>
    <property type="match status" value="1"/>
</dbReference>
<dbReference type="GO" id="GO:0140098">
    <property type="term" value="F:catalytic activity, acting on RNA"/>
    <property type="evidence" value="ECO:0007669"/>
    <property type="project" value="UniProtKB-ARBA"/>
</dbReference>
<gene>
    <name evidence="5" type="primary">rluA1</name>
    <name evidence="5" type="ORF">CENDO_04380</name>
</gene>
<sequence>MLKGEVSKDPGAPVYYAGRAGDSLFAPGEIIPPGTRLATPTLAWFHPAVPPEPPIPYDYEVLYEDAHLIVVDKPHFLPTTSNGRVVRETVQTRLRVDYGEDHIVPLHRLDRLTAGVVICSRNPDTRGRYQRLFQDRMVRKHYKALTVHPLDVDETIILGMRKEKGSRQVKVDSSGTTTVTRVLAAGNEANLWPVTGHTHQLRVLLNHLGAPILGDDTYPMDRGLDLYDFSSPMSLLHAACEFTDPLDGRLRVFRSGRVLKSTL</sequence>
<dbReference type="RefSeq" id="WP_136140942.1">
    <property type="nucleotide sequence ID" value="NZ_CP039247.1"/>
</dbReference>
<evidence type="ECO:0000256" key="3">
    <source>
        <dbReference type="ARBA" id="ARBA00033164"/>
    </source>
</evidence>
<evidence type="ECO:0000313" key="6">
    <source>
        <dbReference type="Proteomes" id="UP000296352"/>
    </source>
</evidence>
<keyword evidence="6" id="KW-1185">Reference proteome</keyword>
<dbReference type="GO" id="GO:0000455">
    <property type="term" value="P:enzyme-directed rRNA pseudouridine synthesis"/>
    <property type="evidence" value="ECO:0007669"/>
    <property type="project" value="TreeGrafter"/>
</dbReference>
<dbReference type="Proteomes" id="UP000296352">
    <property type="component" value="Chromosome"/>
</dbReference>
<reference evidence="5 6" key="1">
    <citation type="submission" date="2019-04" db="EMBL/GenBank/DDBJ databases">
        <title>Corynebacterium endometrii sp. nov., isolated from the uterus of a cow with endometritis.</title>
        <authorList>
            <person name="Ballas P."/>
            <person name="Ruckert C."/>
            <person name="Wagener K."/>
            <person name="Drillich M."/>
            <person name="Kaempfer P."/>
            <person name="Busse H.-J."/>
            <person name="Ehling-Schulz M."/>
        </authorList>
    </citation>
    <scope>NUCLEOTIDE SEQUENCE [LARGE SCALE GENOMIC DNA]</scope>
    <source>
        <strain evidence="5 6">LMM-1653</strain>
    </source>
</reference>
<dbReference type="AlphaFoldDB" id="A0A4P7QGR4"/>
<comment type="catalytic activity">
    <reaction evidence="1">
        <text>a uridine in RNA = a pseudouridine in RNA</text>
        <dbReference type="Rhea" id="RHEA:48348"/>
        <dbReference type="Rhea" id="RHEA-COMP:12068"/>
        <dbReference type="Rhea" id="RHEA-COMP:12069"/>
        <dbReference type="ChEBI" id="CHEBI:65314"/>
        <dbReference type="ChEBI" id="CHEBI:65315"/>
    </reaction>
</comment>
<dbReference type="InterPro" id="IPR006224">
    <property type="entry name" value="PsdUridine_synth_RluA-like_CS"/>
</dbReference>
<name>A0A4P7QGR4_9CORY</name>
<evidence type="ECO:0000313" key="5">
    <source>
        <dbReference type="EMBL" id="QCB28166.1"/>
    </source>
</evidence>
<accession>A0A4P7QGR4</accession>
<dbReference type="OrthoDB" id="9807829at2"/>
<dbReference type="InterPro" id="IPR006145">
    <property type="entry name" value="PsdUridine_synth_RsuA/RluA"/>
</dbReference>
<keyword evidence="5" id="KW-0413">Isomerase</keyword>
<dbReference type="SUPFAM" id="SSF55120">
    <property type="entry name" value="Pseudouridine synthase"/>
    <property type="match status" value="1"/>
</dbReference>
<dbReference type="PROSITE" id="PS01129">
    <property type="entry name" value="PSI_RLU"/>
    <property type="match status" value="1"/>
</dbReference>
<organism evidence="5 6">
    <name type="scientific">Corynebacterium endometrii</name>
    <dbReference type="NCBI Taxonomy" id="2488819"/>
    <lineage>
        <taxon>Bacteria</taxon>
        <taxon>Bacillati</taxon>
        <taxon>Actinomycetota</taxon>
        <taxon>Actinomycetes</taxon>
        <taxon>Mycobacteriales</taxon>
        <taxon>Corynebacteriaceae</taxon>
        <taxon>Corynebacterium</taxon>
    </lineage>
</organism>
<dbReference type="PANTHER" id="PTHR21600">
    <property type="entry name" value="MITOCHONDRIAL RNA PSEUDOURIDINE SYNTHASE"/>
    <property type="match status" value="1"/>
</dbReference>
<protein>
    <recommendedName>
        <fullName evidence="2">RNA pseudouridylate synthase</fullName>
    </recommendedName>
    <alternativeName>
        <fullName evidence="3">RNA-uridine isomerase</fullName>
    </alternativeName>
</protein>
<dbReference type="GO" id="GO:0003723">
    <property type="term" value="F:RNA binding"/>
    <property type="evidence" value="ECO:0007669"/>
    <property type="project" value="InterPro"/>
</dbReference>
<dbReference type="Gene3D" id="3.30.2350.10">
    <property type="entry name" value="Pseudouridine synthase"/>
    <property type="match status" value="1"/>
</dbReference>
<dbReference type="InterPro" id="IPR020103">
    <property type="entry name" value="PsdUridine_synth_cat_dom_sf"/>
</dbReference>
<feature type="domain" description="Pseudouridine synthase RsuA/RluA-like" evidence="4">
    <location>
        <begin position="67"/>
        <end position="207"/>
    </location>
</feature>
<dbReference type="GO" id="GO:0009982">
    <property type="term" value="F:pseudouridine synthase activity"/>
    <property type="evidence" value="ECO:0007669"/>
    <property type="project" value="InterPro"/>
</dbReference>